<reference evidence="3" key="1">
    <citation type="submission" date="2025-08" db="UniProtKB">
        <authorList>
            <consortium name="Ensembl"/>
        </authorList>
    </citation>
    <scope>IDENTIFICATION</scope>
</reference>
<keyword evidence="4" id="KW-1185">Reference proteome</keyword>
<dbReference type="Gene3D" id="3.30.70.330">
    <property type="match status" value="1"/>
</dbReference>
<organism evidence="3 4">
    <name type="scientific">Oryzias melastigma</name>
    <name type="common">Marine medaka</name>
    <dbReference type="NCBI Taxonomy" id="30732"/>
    <lineage>
        <taxon>Eukaryota</taxon>
        <taxon>Metazoa</taxon>
        <taxon>Chordata</taxon>
        <taxon>Craniata</taxon>
        <taxon>Vertebrata</taxon>
        <taxon>Euteleostomi</taxon>
        <taxon>Actinopterygii</taxon>
        <taxon>Neopterygii</taxon>
        <taxon>Teleostei</taxon>
        <taxon>Neoteleostei</taxon>
        <taxon>Acanthomorphata</taxon>
        <taxon>Ovalentaria</taxon>
        <taxon>Atherinomorphae</taxon>
        <taxon>Beloniformes</taxon>
        <taxon>Adrianichthyidae</taxon>
        <taxon>Oryziinae</taxon>
        <taxon>Oryzias</taxon>
    </lineage>
</organism>
<evidence type="ECO:0000256" key="1">
    <source>
        <dbReference type="PROSITE-ProRule" id="PRU00176"/>
    </source>
</evidence>
<accession>A0A3B3D1N1</accession>
<sequence length="273" mass="30249">MDVDVLEFRVPVEKNKCLFVWDIQPNRSQAQIHVELHAVFSSFGPLYLLKVTPTARPQPPGFFALIKFYSAAHAAEAQRRTNGQPLLNSPALKVKLSSRHTLSLCGRAIPLSHSRCLDLANHYLGFNGWTSDIITLKELTDDDEEEEGPEGGTGCRTLRFGCVMRLSFPQHDLTTQGSAVVEDSFTCTGAADVLQRRCRLQRAVRERALVQAFSSVLLLLLGGGKLMVAVKQSPDWTQPEGSDGVLQVNEASLPRCPADEEEAEDEEWDLTVF</sequence>
<dbReference type="SUPFAM" id="SSF54768">
    <property type="entry name" value="dsRNA-binding domain-like"/>
    <property type="match status" value="1"/>
</dbReference>
<dbReference type="InterPro" id="IPR057652">
    <property type="entry name" value="DSRM_RDM1"/>
</dbReference>
<dbReference type="PANTHER" id="PTHR31164:SF1">
    <property type="entry name" value="RAD52 MOTIF-CONTAINING PROTEIN 1"/>
    <property type="match status" value="1"/>
</dbReference>
<dbReference type="OrthoDB" id="6287754at2759"/>
<dbReference type="KEGG" id="oml:112153942"/>
<dbReference type="RefSeq" id="XP_024140186.1">
    <property type="nucleotide sequence ID" value="XM_024284418.2"/>
</dbReference>
<dbReference type="GO" id="GO:0005730">
    <property type="term" value="C:nucleolus"/>
    <property type="evidence" value="ECO:0007669"/>
    <property type="project" value="TreeGrafter"/>
</dbReference>
<reference evidence="3" key="2">
    <citation type="submission" date="2025-09" db="UniProtKB">
        <authorList>
            <consortium name="Ensembl"/>
        </authorList>
    </citation>
    <scope>IDENTIFICATION</scope>
</reference>
<dbReference type="GeneID" id="112153942"/>
<dbReference type="PROSITE" id="PS50102">
    <property type="entry name" value="RRM"/>
    <property type="match status" value="1"/>
</dbReference>
<dbReference type="InterPro" id="IPR035979">
    <property type="entry name" value="RBD_domain_sf"/>
</dbReference>
<keyword evidence="1" id="KW-0694">RNA-binding</keyword>
<dbReference type="OMA" id="PAYECRS"/>
<dbReference type="InterPro" id="IPR000504">
    <property type="entry name" value="RRM_dom"/>
</dbReference>
<proteinExistence type="predicted"/>
<dbReference type="Proteomes" id="UP000261560">
    <property type="component" value="Unplaced"/>
</dbReference>
<dbReference type="STRING" id="30732.ENSOMEP00000024032"/>
<dbReference type="CTD" id="201299"/>
<evidence type="ECO:0000259" key="2">
    <source>
        <dbReference type="PROSITE" id="PS50102"/>
    </source>
</evidence>
<evidence type="ECO:0000313" key="3">
    <source>
        <dbReference type="Ensembl" id="ENSOMEP00000024032.1"/>
    </source>
</evidence>
<feature type="domain" description="RRM" evidence="2">
    <location>
        <begin position="16"/>
        <end position="99"/>
    </location>
</feature>
<dbReference type="Pfam" id="PF25517">
    <property type="entry name" value="DSRM_RDM1"/>
    <property type="match status" value="1"/>
</dbReference>
<dbReference type="PaxDb" id="30732-ENSOMEP00000024032"/>
<dbReference type="SUPFAM" id="SSF54928">
    <property type="entry name" value="RNA-binding domain, RBD"/>
    <property type="match status" value="1"/>
</dbReference>
<protein>
    <submittedName>
        <fullName evidence="3">RAD52 motif containing 1</fullName>
    </submittedName>
</protein>
<dbReference type="GO" id="GO:0003723">
    <property type="term" value="F:RNA binding"/>
    <property type="evidence" value="ECO:0007669"/>
    <property type="project" value="UniProtKB-UniRule"/>
</dbReference>
<dbReference type="Ensembl" id="ENSOMET00000010698.1">
    <property type="protein sequence ID" value="ENSOMEP00000024032.1"/>
    <property type="gene ID" value="ENSOMEG00000004436.1"/>
</dbReference>
<dbReference type="InterPro" id="IPR012677">
    <property type="entry name" value="Nucleotide-bd_a/b_plait_sf"/>
</dbReference>
<dbReference type="PANTHER" id="PTHR31164">
    <property type="entry name" value="RAD52 MOTIF-CONTAINING PROTEIN 1"/>
    <property type="match status" value="1"/>
</dbReference>
<dbReference type="AlphaFoldDB" id="A0A3B3D1N1"/>
<evidence type="ECO:0000313" key="4">
    <source>
        <dbReference type="Proteomes" id="UP000261560"/>
    </source>
</evidence>
<dbReference type="GeneTree" id="ENSGT00390000018397"/>
<name>A0A3B3D1N1_ORYME</name>
<dbReference type="InterPro" id="IPR040224">
    <property type="entry name" value="RDM1"/>
</dbReference>